<keyword evidence="2" id="KW-1185">Reference proteome</keyword>
<dbReference type="Proteomes" id="UP000544054">
    <property type="component" value="Unassembled WGS sequence"/>
</dbReference>
<dbReference type="RefSeq" id="WP_169236599.1">
    <property type="nucleotide sequence ID" value="NZ_JABBGI010000038.1"/>
</dbReference>
<sequence>MGTLNKLLILILLLNIAFLYSQSCIIKVNKSDSIKLEKQDNEYYKEYVLSIYNPNFNTNEIVKNYKVSPIKKTIKKNDQIYNLTKTSENKLKKKCFSKDLLFLIESKFYKHIKTF</sequence>
<organism evidence="1 2">
    <name type="scientific">Chryseobacterium antibioticum</name>
    <dbReference type="NCBI Taxonomy" id="2728847"/>
    <lineage>
        <taxon>Bacteria</taxon>
        <taxon>Pseudomonadati</taxon>
        <taxon>Bacteroidota</taxon>
        <taxon>Flavobacteriia</taxon>
        <taxon>Flavobacteriales</taxon>
        <taxon>Weeksellaceae</taxon>
        <taxon>Chryseobacterium group</taxon>
        <taxon>Chryseobacterium</taxon>
    </lineage>
</organism>
<proteinExistence type="predicted"/>
<dbReference type="EMBL" id="JABBGI010000038">
    <property type="protein sequence ID" value="NML72143.1"/>
    <property type="molecule type" value="Genomic_DNA"/>
</dbReference>
<name>A0A7Y0ARJ7_9FLAO</name>
<dbReference type="AlphaFoldDB" id="A0A7Y0ARJ7"/>
<evidence type="ECO:0000313" key="1">
    <source>
        <dbReference type="EMBL" id="NML72143.1"/>
    </source>
</evidence>
<evidence type="ECO:0000313" key="2">
    <source>
        <dbReference type="Proteomes" id="UP000544054"/>
    </source>
</evidence>
<accession>A0A7Y0ARJ7</accession>
<protein>
    <submittedName>
        <fullName evidence="1">Uncharacterized protein</fullName>
    </submittedName>
</protein>
<comment type="caution">
    <text evidence="1">The sequence shown here is derived from an EMBL/GenBank/DDBJ whole genome shotgun (WGS) entry which is preliminary data.</text>
</comment>
<gene>
    <name evidence="1" type="ORF">HHL23_20465</name>
</gene>
<reference evidence="1 2" key="1">
    <citation type="submission" date="2020-04" db="EMBL/GenBank/DDBJ databases">
        <title>Chryseobacterium sp. RP-3-3 sp. nov., isolated from Jeju soil.</title>
        <authorList>
            <person name="Dahal R.H."/>
        </authorList>
    </citation>
    <scope>NUCLEOTIDE SEQUENCE [LARGE SCALE GENOMIC DNA]</scope>
    <source>
        <strain evidence="1 2">RP-3-3</strain>
    </source>
</reference>